<dbReference type="PIRSF" id="PIRSF000371">
    <property type="entry name" value="PFL_act_enz"/>
    <property type="match status" value="1"/>
</dbReference>
<name>A0ABN6CLJ8_9ACTN</name>
<protein>
    <recommendedName>
        <fullName evidence="6">Pyruvate formate-lyase-activating enzyme</fullName>
        <ecNumber evidence="6">1.97.1.4</ecNumber>
    </recommendedName>
</protein>
<evidence type="ECO:0000259" key="7">
    <source>
        <dbReference type="PROSITE" id="PS51918"/>
    </source>
</evidence>
<dbReference type="CDD" id="cd01335">
    <property type="entry name" value="Radical_SAM"/>
    <property type="match status" value="1"/>
</dbReference>
<dbReference type="InterPro" id="IPR034457">
    <property type="entry name" value="Organic_radical-activating"/>
</dbReference>
<organism evidence="8 9">
    <name type="scientific">Actinoplanes ianthinogenes</name>
    <dbReference type="NCBI Taxonomy" id="122358"/>
    <lineage>
        <taxon>Bacteria</taxon>
        <taxon>Bacillati</taxon>
        <taxon>Actinomycetota</taxon>
        <taxon>Actinomycetes</taxon>
        <taxon>Micromonosporales</taxon>
        <taxon>Micromonosporaceae</taxon>
        <taxon>Actinoplanes</taxon>
    </lineage>
</organism>
<keyword evidence="4 6" id="KW-0408">Iron</keyword>
<dbReference type="SFLD" id="SFLDG01066">
    <property type="entry name" value="organic_radical-activating_enz"/>
    <property type="match status" value="1"/>
</dbReference>
<accession>A0ABN6CLJ8</accession>
<dbReference type="RefSeq" id="WP_189333595.1">
    <property type="nucleotide sequence ID" value="NZ_AP023356.1"/>
</dbReference>
<comment type="cofactor">
    <cofactor evidence="6">
        <name>[4Fe-4S] cluster</name>
        <dbReference type="ChEBI" id="CHEBI:49883"/>
    </cofactor>
    <text evidence="6">Binds 1 [4Fe-4S] cluster. The cluster is coordinated with 3 cysteines and an exchangeable S-adenosyl-L-methionine.</text>
</comment>
<keyword evidence="3 6" id="KW-0479">Metal-binding</keyword>
<evidence type="ECO:0000256" key="3">
    <source>
        <dbReference type="ARBA" id="ARBA00022723"/>
    </source>
</evidence>
<keyword evidence="1 6" id="KW-0004">4Fe-4S</keyword>
<dbReference type="InterPro" id="IPR012838">
    <property type="entry name" value="PFL1_activating"/>
</dbReference>
<keyword evidence="6" id="KW-0963">Cytoplasm</keyword>
<dbReference type="EC" id="1.97.1.4" evidence="6"/>
<keyword evidence="5 6" id="KW-0411">Iron-sulfur</keyword>
<evidence type="ECO:0000313" key="9">
    <source>
        <dbReference type="Proteomes" id="UP000676967"/>
    </source>
</evidence>
<comment type="similarity">
    <text evidence="6">Belongs to the organic radical-activating enzymes family.</text>
</comment>
<evidence type="ECO:0000256" key="5">
    <source>
        <dbReference type="ARBA" id="ARBA00023014"/>
    </source>
</evidence>
<comment type="function">
    <text evidence="6">Activation of pyruvate formate-lyase under anaerobic conditions by generation of an organic free radical, using S-adenosylmethionine and reduced flavodoxin as cosubstrates to produce 5'-deoxy-adenosine.</text>
</comment>
<evidence type="ECO:0000256" key="6">
    <source>
        <dbReference type="RuleBase" id="RU362053"/>
    </source>
</evidence>
<dbReference type="PANTHER" id="PTHR30352:SF5">
    <property type="entry name" value="PYRUVATE FORMATE-LYASE 1-ACTIVATING ENZYME"/>
    <property type="match status" value="1"/>
</dbReference>
<comment type="subcellular location">
    <subcellularLocation>
        <location evidence="6">Cytoplasm</location>
    </subcellularLocation>
</comment>
<dbReference type="InterPro" id="IPR007197">
    <property type="entry name" value="rSAM"/>
</dbReference>
<dbReference type="Proteomes" id="UP000676967">
    <property type="component" value="Chromosome"/>
</dbReference>
<dbReference type="PANTHER" id="PTHR30352">
    <property type="entry name" value="PYRUVATE FORMATE-LYASE-ACTIVATING ENZYME"/>
    <property type="match status" value="1"/>
</dbReference>
<dbReference type="InterPro" id="IPR058240">
    <property type="entry name" value="rSAM_sf"/>
</dbReference>
<keyword evidence="8" id="KW-0670">Pyruvate</keyword>
<keyword evidence="2 6" id="KW-0949">S-adenosyl-L-methionine</keyword>
<sequence>MTTALLTGSLHSFDVSTGVDGPGTRFVAFLAGCPLRCQYCHSPDTWHRRAGQPVTADDVMSEIARYERFVKVAGGGVTISGGEPLEQPGFVREILRRCKAKGLHTALDTSGFLGDRADDELLAATDLVLLDIKSGDPEAYRRVTGTGRMEPTVRFAHRLADRGIPIWVRFVLVPGLTDAEADVAAVAEIAAAVPTVERVEVLPFHRLGIHKYDALRLRFPLAGTPAPSPELLSRVHGQFRAHGLQVF</sequence>
<reference evidence="8 9" key="1">
    <citation type="submission" date="2020-08" db="EMBL/GenBank/DDBJ databases">
        <title>Whole genome shotgun sequence of Actinoplanes ianthinogenes NBRC 13996.</title>
        <authorList>
            <person name="Komaki H."/>
            <person name="Tamura T."/>
        </authorList>
    </citation>
    <scope>NUCLEOTIDE SEQUENCE [LARGE SCALE GENOMIC DNA]</scope>
    <source>
        <strain evidence="8 9">NBRC 13996</strain>
    </source>
</reference>
<evidence type="ECO:0000313" key="8">
    <source>
        <dbReference type="EMBL" id="BCJ45850.1"/>
    </source>
</evidence>
<dbReference type="SFLD" id="SFLDS00029">
    <property type="entry name" value="Radical_SAM"/>
    <property type="match status" value="1"/>
</dbReference>
<dbReference type="InterPro" id="IPR013785">
    <property type="entry name" value="Aldolase_TIM"/>
</dbReference>
<dbReference type="PROSITE" id="PS51918">
    <property type="entry name" value="RADICAL_SAM"/>
    <property type="match status" value="1"/>
</dbReference>
<gene>
    <name evidence="8" type="primary">pflA</name>
    <name evidence="8" type="ORF">Aiant_65070</name>
</gene>
<proteinExistence type="inferred from homology"/>
<comment type="catalytic activity">
    <reaction evidence="6">
        <text>glycyl-[formate C-acetyltransferase] + reduced [flavodoxin] + S-adenosyl-L-methionine = glycin-2-yl radical-[formate C-acetyltransferase] + semiquinone [flavodoxin] + 5'-deoxyadenosine + L-methionine + H(+)</text>
        <dbReference type="Rhea" id="RHEA:19225"/>
        <dbReference type="Rhea" id="RHEA-COMP:10622"/>
        <dbReference type="Rhea" id="RHEA-COMP:12190"/>
        <dbReference type="Rhea" id="RHEA-COMP:12191"/>
        <dbReference type="Rhea" id="RHEA-COMP:14480"/>
        <dbReference type="ChEBI" id="CHEBI:15378"/>
        <dbReference type="ChEBI" id="CHEBI:17319"/>
        <dbReference type="ChEBI" id="CHEBI:29947"/>
        <dbReference type="ChEBI" id="CHEBI:32722"/>
        <dbReference type="ChEBI" id="CHEBI:57618"/>
        <dbReference type="ChEBI" id="CHEBI:57844"/>
        <dbReference type="ChEBI" id="CHEBI:59789"/>
        <dbReference type="ChEBI" id="CHEBI:140311"/>
        <dbReference type="EC" id="1.97.1.4"/>
    </reaction>
</comment>
<dbReference type="SUPFAM" id="SSF102114">
    <property type="entry name" value="Radical SAM enzymes"/>
    <property type="match status" value="1"/>
</dbReference>
<evidence type="ECO:0000256" key="2">
    <source>
        <dbReference type="ARBA" id="ARBA00022691"/>
    </source>
</evidence>
<dbReference type="SFLD" id="SFLDG01067">
    <property type="entry name" value="SPASM/twitch_domain_containing"/>
    <property type="match status" value="1"/>
</dbReference>
<keyword evidence="9" id="KW-1185">Reference proteome</keyword>
<keyword evidence="6" id="KW-0560">Oxidoreductase</keyword>
<dbReference type="NCBIfam" id="TIGR02493">
    <property type="entry name" value="PFLA"/>
    <property type="match status" value="1"/>
</dbReference>
<evidence type="ECO:0000256" key="4">
    <source>
        <dbReference type="ARBA" id="ARBA00023004"/>
    </source>
</evidence>
<dbReference type="InterPro" id="IPR012839">
    <property type="entry name" value="Organic_radical_activase"/>
</dbReference>
<feature type="domain" description="Radical SAM core" evidence="7">
    <location>
        <begin position="19"/>
        <end position="242"/>
    </location>
</feature>
<dbReference type="Gene3D" id="3.20.20.70">
    <property type="entry name" value="Aldolase class I"/>
    <property type="match status" value="1"/>
</dbReference>
<dbReference type="Pfam" id="PF04055">
    <property type="entry name" value="Radical_SAM"/>
    <property type="match status" value="1"/>
</dbReference>
<dbReference type="EMBL" id="AP023356">
    <property type="protein sequence ID" value="BCJ45850.1"/>
    <property type="molecule type" value="Genomic_DNA"/>
</dbReference>
<evidence type="ECO:0000256" key="1">
    <source>
        <dbReference type="ARBA" id="ARBA00022485"/>
    </source>
</evidence>